<organism evidence="4 5">
    <name type="scientific">Sabulicella glaciei</name>
    <dbReference type="NCBI Taxonomy" id="2984948"/>
    <lineage>
        <taxon>Bacteria</taxon>
        <taxon>Pseudomonadati</taxon>
        <taxon>Pseudomonadota</taxon>
        <taxon>Alphaproteobacteria</taxon>
        <taxon>Acetobacterales</taxon>
        <taxon>Acetobacteraceae</taxon>
        <taxon>Sabulicella</taxon>
    </lineage>
</organism>
<dbReference type="InterPro" id="IPR036663">
    <property type="entry name" value="Fumarylacetoacetase_C_sf"/>
</dbReference>
<reference evidence="4 5" key="1">
    <citation type="submission" date="2022-10" db="EMBL/GenBank/DDBJ databases">
        <title>Roseococcus glaciei nov., sp. nov., isolated from glacier.</title>
        <authorList>
            <person name="Liu Q."/>
            <person name="Xin Y.-H."/>
        </authorList>
    </citation>
    <scope>NUCLEOTIDE SEQUENCE [LARGE SCALE GENOMIC DNA]</scope>
    <source>
        <strain evidence="4 5">MDT2-1-1</strain>
    </source>
</reference>
<dbReference type="RefSeq" id="WP_301587783.1">
    <property type="nucleotide sequence ID" value="NZ_JAPFQI010000001.1"/>
</dbReference>
<evidence type="ECO:0000256" key="1">
    <source>
        <dbReference type="ARBA" id="ARBA00010211"/>
    </source>
</evidence>
<dbReference type="GO" id="GO:0016787">
    <property type="term" value="F:hydrolase activity"/>
    <property type="evidence" value="ECO:0007669"/>
    <property type="project" value="UniProtKB-KW"/>
</dbReference>
<keyword evidence="5" id="KW-1185">Reference proteome</keyword>
<dbReference type="EMBL" id="JAPFQI010000001">
    <property type="protein sequence ID" value="MCW8084176.1"/>
    <property type="molecule type" value="Genomic_DNA"/>
</dbReference>
<dbReference type="PANTHER" id="PTHR42796:SF4">
    <property type="entry name" value="FUMARYLACETOACETATE HYDROLASE DOMAIN-CONTAINING PROTEIN 2A"/>
    <property type="match status" value="1"/>
</dbReference>
<dbReference type="SUPFAM" id="SSF56529">
    <property type="entry name" value="FAH"/>
    <property type="match status" value="1"/>
</dbReference>
<keyword evidence="4" id="KW-0378">Hydrolase</keyword>
<evidence type="ECO:0000256" key="2">
    <source>
        <dbReference type="ARBA" id="ARBA00022723"/>
    </source>
</evidence>
<evidence type="ECO:0000313" key="4">
    <source>
        <dbReference type="EMBL" id="MCW8084176.1"/>
    </source>
</evidence>
<dbReference type="InterPro" id="IPR051121">
    <property type="entry name" value="FAH"/>
</dbReference>
<comment type="similarity">
    <text evidence="1">Belongs to the FAH family.</text>
</comment>
<keyword evidence="2" id="KW-0479">Metal-binding</keyword>
<dbReference type="Gene3D" id="3.90.850.10">
    <property type="entry name" value="Fumarylacetoacetase-like, C-terminal domain"/>
    <property type="match status" value="1"/>
</dbReference>
<dbReference type="Proteomes" id="UP001526430">
    <property type="component" value="Unassembled WGS sequence"/>
</dbReference>
<dbReference type="Pfam" id="PF01557">
    <property type="entry name" value="FAA_hydrolase"/>
    <property type="match status" value="1"/>
</dbReference>
<protein>
    <submittedName>
        <fullName evidence="4">Fumarylacetoacetate hydrolase family protein</fullName>
    </submittedName>
</protein>
<name>A0ABT3NPT9_9PROT</name>
<proteinExistence type="inferred from homology"/>
<dbReference type="PANTHER" id="PTHR42796">
    <property type="entry name" value="FUMARYLACETOACETATE HYDROLASE DOMAIN-CONTAINING PROTEIN 2A-RELATED"/>
    <property type="match status" value="1"/>
</dbReference>
<sequence length="280" mass="30024">MSFATARGPSFGLATDQGVLDLGRRFGGRFGGVRGMLAGWKEALPLLQDLARAPPDHALAEVEFLPVVPDAAKIIGIGLNYRSHVGEAAGRAPPEFPRVFSRWNDTLLGHGQPMRRPLVSAHLDFEGELAVIIGKPGRHIPAARAMEHVAGYACFNDGSVRDWQKHTTTSGKNFHATGPLGPWMVTADEIPDPTALTLTTRLNGEQVQRASTGELIYDIPFLIEYISTITPLAPGDVIATGTPEGVALHRDPPLWLKPGDVVEVEVSGIGTLRNPVAEEA</sequence>
<feature type="domain" description="Fumarylacetoacetase-like C-terminal" evidence="3">
    <location>
        <begin position="73"/>
        <end position="276"/>
    </location>
</feature>
<evidence type="ECO:0000313" key="5">
    <source>
        <dbReference type="Proteomes" id="UP001526430"/>
    </source>
</evidence>
<accession>A0ABT3NPT9</accession>
<gene>
    <name evidence="4" type="ORF">OF850_00920</name>
</gene>
<evidence type="ECO:0000259" key="3">
    <source>
        <dbReference type="Pfam" id="PF01557"/>
    </source>
</evidence>
<dbReference type="InterPro" id="IPR011234">
    <property type="entry name" value="Fumarylacetoacetase-like_C"/>
</dbReference>
<comment type="caution">
    <text evidence="4">The sequence shown here is derived from an EMBL/GenBank/DDBJ whole genome shotgun (WGS) entry which is preliminary data.</text>
</comment>